<reference evidence="1 2" key="1">
    <citation type="journal article" date="2021" name="Nat. Plants">
        <title>The Taxus genome provides insights into paclitaxel biosynthesis.</title>
        <authorList>
            <person name="Xiong X."/>
            <person name="Gou J."/>
            <person name="Liao Q."/>
            <person name="Li Y."/>
            <person name="Zhou Q."/>
            <person name="Bi G."/>
            <person name="Li C."/>
            <person name="Du R."/>
            <person name="Wang X."/>
            <person name="Sun T."/>
            <person name="Guo L."/>
            <person name="Liang H."/>
            <person name="Lu P."/>
            <person name="Wu Y."/>
            <person name="Zhang Z."/>
            <person name="Ro D.K."/>
            <person name="Shang Y."/>
            <person name="Huang S."/>
            <person name="Yan J."/>
        </authorList>
    </citation>
    <scope>NUCLEOTIDE SEQUENCE [LARGE SCALE GENOMIC DNA]</scope>
    <source>
        <strain evidence="1">Ta-2019</strain>
    </source>
</reference>
<accession>A0AA38LDX8</accession>
<name>A0AA38LDX8_TAXCH</name>
<dbReference type="AlphaFoldDB" id="A0AA38LDX8"/>
<comment type="caution">
    <text evidence="1">The sequence shown here is derived from an EMBL/GenBank/DDBJ whole genome shotgun (WGS) entry which is preliminary data.</text>
</comment>
<evidence type="ECO:0000313" key="2">
    <source>
        <dbReference type="Proteomes" id="UP000824469"/>
    </source>
</evidence>
<organism evidence="1 2">
    <name type="scientific">Taxus chinensis</name>
    <name type="common">Chinese yew</name>
    <name type="synonym">Taxus wallichiana var. chinensis</name>
    <dbReference type="NCBI Taxonomy" id="29808"/>
    <lineage>
        <taxon>Eukaryota</taxon>
        <taxon>Viridiplantae</taxon>
        <taxon>Streptophyta</taxon>
        <taxon>Embryophyta</taxon>
        <taxon>Tracheophyta</taxon>
        <taxon>Spermatophyta</taxon>
        <taxon>Pinopsida</taxon>
        <taxon>Pinidae</taxon>
        <taxon>Conifers II</taxon>
        <taxon>Cupressales</taxon>
        <taxon>Taxaceae</taxon>
        <taxon>Taxus</taxon>
    </lineage>
</organism>
<feature type="non-terminal residue" evidence="1">
    <location>
        <position position="151"/>
    </location>
</feature>
<dbReference type="EMBL" id="JAHRHJ020000004">
    <property type="protein sequence ID" value="KAH9320076.1"/>
    <property type="molecule type" value="Genomic_DNA"/>
</dbReference>
<sequence>MTKAIRFRVRILNEACSKLRESRDKLIDGKSDLEEELLKIFPKVSVGKLGVLSADDLFKQVQESLQHEPTHGFGIEIIDRFVRIEHSFQALRKLSKILKKLPGGASDIHETCEIWNDHSTAPDENEMQGIIRRFQEFWNKQVQLEEEKDEG</sequence>
<protein>
    <submittedName>
        <fullName evidence="1">Uncharacterized protein</fullName>
    </submittedName>
</protein>
<gene>
    <name evidence="1" type="ORF">KI387_021845</name>
</gene>
<keyword evidence="2" id="KW-1185">Reference proteome</keyword>
<proteinExistence type="predicted"/>
<evidence type="ECO:0000313" key="1">
    <source>
        <dbReference type="EMBL" id="KAH9320076.1"/>
    </source>
</evidence>
<dbReference type="Proteomes" id="UP000824469">
    <property type="component" value="Unassembled WGS sequence"/>
</dbReference>